<evidence type="ECO:0000256" key="1">
    <source>
        <dbReference type="SAM" id="Phobius"/>
    </source>
</evidence>
<keyword evidence="3" id="KW-1185">Reference proteome</keyword>
<comment type="caution">
    <text evidence="2">The sequence shown here is derived from an EMBL/GenBank/DDBJ whole genome shotgun (WGS) entry which is preliminary data.</text>
</comment>
<evidence type="ECO:0000313" key="2">
    <source>
        <dbReference type="EMBL" id="GFR24757.1"/>
    </source>
</evidence>
<evidence type="ECO:0000313" key="3">
    <source>
        <dbReference type="Proteomes" id="UP000887116"/>
    </source>
</evidence>
<dbReference type="EMBL" id="BMAO01038410">
    <property type="protein sequence ID" value="GFR24757.1"/>
    <property type="molecule type" value="Genomic_DNA"/>
</dbReference>
<protein>
    <submittedName>
        <fullName evidence="2">Uncharacterized protein</fullName>
    </submittedName>
</protein>
<sequence length="145" mass="16609">MSSVSMPLANYESIAPEPIDNRRFRRYPENGVKVTRFVLICFITHILAATICLTISFSLKQDMFRYIGGTYCATAVILLVVILIRIFRFYLLRRDVMASGLVIDPDVFLSLANYLRILVFLSPKGYPIYDVISENEVQTERDDVS</sequence>
<proteinExistence type="predicted"/>
<feature type="transmembrane region" description="Helical" evidence="1">
    <location>
        <begin position="63"/>
        <end position="87"/>
    </location>
</feature>
<keyword evidence="1" id="KW-0812">Transmembrane</keyword>
<name>A0A8X6LXY6_TRICU</name>
<dbReference type="AlphaFoldDB" id="A0A8X6LXY6"/>
<keyword evidence="1" id="KW-0472">Membrane</keyword>
<gene>
    <name evidence="2" type="ORF">TNCT_674211</name>
</gene>
<dbReference type="OrthoDB" id="10386917at2759"/>
<organism evidence="2 3">
    <name type="scientific">Trichonephila clavata</name>
    <name type="common">Joro spider</name>
    <name type="synonym">Nephila clavata</name>
    <dbReference type="NCBI Taxonomy" id="2740835"/>
    <lineage>
        <taxon>Eukaryota</taxon>
        <taxon>Metazoa</taxon>
        <taxon>Ecdysozoa</taxon>
        <taxon>Arthropoda</taxon>
        <taxon>Chelicerata</taxon>
        <taxon>Arachnida</taxon>
        <taxon>Araneae</taxon>
        <taxon>Araneomorphae</taxon>
        <taxon>Entelegynae</taxon>
        <taxon>Araneoidea</taxon>
        <taxon>Nephilidae</taxon>
        <taxon>Trichonephila</taxon>
    </lineage>
</organism>
<dbReference type="Proteomes" id="UP000887116">
    <property type="component" value="Unassembled WGS sequence"/>
</dbReference>
<keyword evidence="1" id="KW-1133">Transmembrane helix</keyword>
<reference evidence="2" key="1">
    <citation type="submission" date="2020-07" db="EMBL/GenBank/DDBJ databases">
        <title>Multicomponent nature underlies the extraordinary mechanical properties of spider dragline silk.</title>
        <authorList>
            <person name="Kono N."/>
            <person name="Nakamura H."/>
            <person name="Mori M."/>
            <person name="Yoshida Y."/>
            <person name="Ohtoshi R."/>
            <person name="Malay A.D."/>
            <person name="Moran D.A.P."/>
            <person name="Tomita M."/>
            <person name="Numata K."/>
            <person name="Arakawa K."/>
        </authorList>
    </citation>
    <scope>NUCLEOTIDE SEQUENCE</scope>
</reference>
<feature type="transmembrane region" description="Helical" evidence="1">
    <location>
        <begin position="34"/>
        <end position="57"/>
    </location>
</feature>
<accession>A0A8X6LXY6</accession>